<dbReference type="AlphaFoldDB" id="A0A834JT64"/>
<protein>
    <submittedName>
        <fullName evidence="2">Uncharacterized protein</fullName>
    </submittedName>
</protein>
<dbReference type="EMBL" id="JACSDY010000021">
    <property type="protein sequence ID" value="KAF7394164.1"/>
    <property type="molecule type" value="Genomic_DNA"/>
</dbReference>
<comment type="caution">
    <text evidence="2">The sequence shown here is derived from an EMBL/GenBank/DDBJ whole genome shotgun (WGS) entry which is preliminary data.</text>
</comment>
<dbReference type="Proteomes" id="UP000600918">
    <property type="component" value="Unassembled WGS sequence"/>
</dbReference>
<organism evidence="2 3">
    <name type="scientific">Vespula pensylvanica</name>
    <name type="common">Western yellow jacket</name>
    <name type="synonym">Wasp</name>
    <dbReference type="NCBI Taxonomy" id="30213"/>
    <lineage>
        <taxon>Eukaryota</taxon>
        <taxon>Metazoa</taxon>
        <taxon>Ecdysozoa</taxon>
        <taxon>Arthropoda</taxon>
        <taxon>Hexapoda</taxon>
        <taxon>Insecta</taxon>
        <taxon>Pterygota</taxon>
        <taxon>Neoptera</taxon>
        <taxon>Endopterygota</taxon>
        <taxon>Hymenoptera</taxon>
        <taxon>Apocrita</taxon>
        <taxon>Aculeata</taxon>
        <taxon>Vespoidea</taxon>
        <taxon>Vespidae</taxon>
        <taxon>Vespinae</taxon>
        <taxon>Vespula</taxon>
    </lineage>
</organism>
<accession>A0A834JT64</accession>
<keyword evidence="3" id="KW-1185">Reference proteome</keyword>
<name>A0A834JT64_VESPE</name>
<feature type="compositionally biased region" description="Low complexity" evidence="1">
    <location>
        <begin position="14"/>
        <end position="23"/>
    </location>
</feature>
<evidence type="ECO:0000256" key="1">
    <source>
        <dbReference type="SAM" id="MobiDB-lite"/>
    </source>
</evidence>
<evidence type="ECO:0000313" key="3">
    <source>
        <dbReference type="Proteomes" id="UP000600918"/>
    </source>
</evidence>
<proteinExistence type="predicted"/>
<feature type="region of interest" description="Disordered" evidence="1">
    <location>
        <begin position="1"/>
        <end position="45"/>
    </location>
</feature>
<gene>
    <name evidence="2" type="ORF">H0235_016759</name>
</gene>
<sequence>MGRKRHASEYLADSGSVSSASTSENAELYKRQGQTNQSREGIKAEEWKEVGKGRLTPASTSLTLFDRETRASTVGVFEKSHPTKFHE</sequence>
<reference evidence="2" key="1">
    <citation type="journal article" date="2020" name="G3 (Bethesda)">
        <title>High-Quality Assemblies for Three Invasive Social Wasps from the &lt;i&gt;Vespula&lt;/i&gt; Genus.</title>
        <authorList>
            <person name="Harrop T.W.R."/>
            <person name="Guhlin J."/>
            <person name="McLaughlin G.M."/>
            <person name="Permina E."/>
            <person name="Stockwell P."/>
            <person name="Gilligan J."/>
            <person name="Le Lec M.F."/>
            <person name="Gruber M.A.M."/>
            <person name="Quinn O."/>
            <person name="Lovegrove M."/>
            <person name="Duncan E.J."/>
            <person name="Remnant E.J."/>
            <person name="Van Eeckhoven J."/>
            <person name="Graham B."/>
            <person name="Knapp R.A."/>
            <person name="Langford K.W."/>
            <person name="Kronenberg Z."/>
            <person name="Press M.O."/>
            <person name="Eacker S.M."/>
            <person name="Wilson-Rankin E.E."/>
            <person name="Purcell J."/>
            <person name="Lester P.J."/>
            <person name="Dearden P.K."/>
        </authorList>
    </citation>
    <scope>NUCLEOTIDE SEQUENCE</scope>
    <source>
        <strain evidence="2">Volc-1</strain>
    </source>
</reference>
<evidence type="ECO:0000313" key="2">
    <source>
        <dbReference type="EMBL" id="KAF7394164.1"/>
    </source>
</evidence>